<proteinExistence type="predicted"/>
<accession>A0ABP9VXE9</accession>
<sequence length="278" mass="31996">MTTLAIPDDDAIDVFRTCISKVRDKDLKNRLSEIEYLIAKTAAEYRKKAEATKLFRLKPMHCAGDVKKDELTSVYTSRFALKGSPGRHIYDRLKNAPAHGRCPLCWQRTVGTLDHYLPKAEFPIYSVLPINLIPACIDCNKLKSDEVPRKASEQTIHPYFDNFEDDRWLVASHKEDDPYTVRFSTDPPDKWTSIAKKRLQKHFQTFELGVLYSSHAAVEIEGIIPRLKNIKRIAGTCGVKTHLHEEWESRLNARTNSWQTALYCELSSNKWFYSGGFE</sequence>
<comment type="caution">
    <text evidence="1">The sequence shown here is derived from an EMBL/GenBank/DDBJ whole genome shotgun (WGS) entry which is preliminary data.</text>
</comment>
<gene>
    <name evidence="1" type="ORF">Rcae01_05015</name>
</gene>
<dbReference type="EMBL" id="BAABRO010000014">
    <property type="protein sequence ID" value="GAA5509516.1"/>
    <property type="molecule type" value="Genomic_DNA"/>
</dbReference>
<dbReference type="RefSeq" id="WP_345686633.1">
    <property type="nucleotide sequence ID" value="NZ_BAABRO010000014.1"/>
</dbReference>
<keyword evidence="2" id="KW-1185">Reference proteome</keyword>
<protein>
    <recommendedName>
        <fullName evidence="3">HNH endonuclease</fullName>
    </recommendedName>
</protein>
<organism evidence="1 2">
    <name type="scientific">Novipirellula caenicola</name>
    <dbReference type="NCBI Taxonomy" id="1536901"/>
    <lineage>
        <taxon>Bacteria</taxon>
        <taxon>Pseudomonadati</taxon>
        <taxon>Planctomycetota</taxon>
        <taxon>Planctomycetia</taxon>
        <taxon>Pirellulales</taxon>
        <taxon>Pirellulaceae</taxon>
        <taxon>Novipirellula</taxon>
    </lineage>
</organism>
<dbReference type="Proteomes" id="UP001416858">
    <property type="component" value="Unassembled WGS sequence"/>
</dbReference>
<name>A0ABP9VXE9_9BACT</name>
<dbReference type="Gene3D" id="1.10.30.50">
    <property type="match status" value="1"/>
</dbReference>
<evidence type="ECO:0000313" key="1">
    <source>
        <dbReference type="EMBL" id="GAA5509516.1"/>
    </source>
</evidence>
<evidence type="ECO:0008006" key="3">
    <source>
        <dbReference type="Google" id="ProtNLM"/>
    </source>
</evidence>
<evidence type="ECO:0000313" key="2">
    <source>
        <dbReference type="Proteomes" id="UP001416858"/>
    </source>
</evidence>
<reference evidence="1 2" key="1">
    <citation type="submission" date="2024-02" db="EMBL/GenBank/DDBJ databases">
        <title>Rhodopirellula caenicola NBRC 110016.</title>
        <authorList>
            <person name="Ichikawa N."/>
            <person name="Katano-Makiyama Y."/>
            <person name="Hidaka K."/>
        </authorList>
    </citation>
    <scope>NUCLEOTIDE SEQUENCE [LARGE SCALE GENOMIC DNA]</scope>
    <source>
        <strain evidence="1 2">NBRC 110016</strain>
    </source>
</reference>